<dbReference type="Proteomes" id="UP000198704">
    <property type="component" value="Unassembled WGS sequence"/>
</dbReference>
<reference evidence="2" key="1">
    <citation type="submission" date="2016-10" db="EMBL/GenBank/DDBJ databases">
        <authorList>
            <person name="Varghese N."/>
            <person name="Submissions S."/>
        </authorList>
    </citation>
    <scope>NUCLEOTIDE SEQUENCE [LARGE SCALE GENOMIC DNA]</scope>
    <source>
        <strain evidence="2">BL47</strain>
    </source>
</reference>
<gene>
    <name evidence="1" type="ORF">SAMN05216360_12344</name>
</gene>
<evidence type="ECO:0000313" key="1">
    <source>
        <dbReference type="EMBL" id="SDO45666.1"/>
    </source>
</evidence>
<proteinExistence type="predicted"/>
<evidence type="ECO:0000313" key="2">
    <source>
        <dbReference type="Proteomes" id="UP000198704"/>
    </source>
</evidence>
<organism evidence="1 2">
    <name type="scientific">Methylobacterium phyllostachyos</name>
    <dbReference type="NCBI Taxonomy" id="582672"/>
    <lineage>
        <taxon>Bacteria</taxon>
        <taxon>Pseudomonadati</taxon>
        <taxon>Pseudomonadota</taxon>
        <taxon>Alphaproteobacteria</taxon>
        <taxon>Hyphomicrobiales</taxon>
        <taxon>Methylobacteriaceae</taxon>
        <taxon>Methylobacterium</taxon>
    </lineage>
</organism>
<sequence>MPIRREHRYFYPIDWKQLSAMIRFVRAEGRCEGCGRPHMEDVQHLGDGRWWDAEAERWRDDRGRFVRRALSLPESMEPGLVKVTRVVLATAHRNHDTADNTDANLVAFCQRCHMNHDRPEHQRCRRVTLRARKAIGDLFGGTG</sequence>
<dbReference type="AlphaFoldDB" id="A0A1H0JPI8"/>
<dbReference type="OrthoDB" id="7066992at2"/>
<keyword evidence="2" id="KW-1185">Reference proteome</keyword>
<protein>
    <recommendedName>
        <fullName evidence="3">HNH endonuclease</fullName>
    </recommendedName>
</protein>
<dbReference type="STRING" id="582672.SAMN05216360_12344"/>
<dbReference type="EMBL" id="FNHS01000023">
    <property type="protein sequence ID" value="SDO45666.1"/>
    <property type="molecule type" value="Genomic_DNA"/>
</dbReference>
<evidence type="ECO:0008006" key="3">
    <source>
        <dbReference type="Google" id="ProtNLM"/>
    </source>
</evidence>
<accession>A0A1H0JPI8</accession>
<dbReference type="RefSeq" id="WP_007568927.1">
    <property type="nucleotide sequence ID" value="NZ_FNHS01000023.1"/>
</dbReference>
<name>A0A1H0JPI8_9HYPH</name>